<dbReference type="EMBL" id="VLNR01000002">
    <property type="protein sequence ID" value="TSE11362.1"/>
    <property type="molecule type" value="Genomic_DNA"/>
</dbReference>
<name>A0A554VRS6_9FLAO</name>
<dbReference type="RefSeq" id="WP_143915273.1">
    <property type="nucleotide sequence ID" value="NZ_CANLFO010000005.1"/>
</dbReference>
<protein>
    <recommendedName>
        <fullName evidence="1">DUF7000 domain-containing protein</fullName>
    </recommendedName>
</protein>
<feature type="domain" description="DUF7000" evidence="1">
    <location>
        <begin position="5"/>
        <end position="160"/>
    </location>
</feature>
<dbReference type="Proteomes" id="UP000318833">
    <property type="component" value="Unassembled WGS sequence"/>
</dbReference>
<reference evidence="2 3" key="1">
    <citation type="submission" date="2019-07" db="EMBL/GenBank/DDBJ databases">
        <title>The draft genome sequence of Aquimarina algiphila M91.</title>
        <authorList>
            <person name="Meng X."/>
        </authorList>
    </citation>
    <scope>NUCLEOTIDE SEQUENCE [LARGE SCALE GENOMIC DNA]</scope>
    <source>
        <strain evidence="2 3">M91</strain>
    </source>
</reference>
<dbReference type="AlphaFoldDB" id="A0A554VRS6"/>
<dbReference type="OrthoDB" id="9816011at2"/>
<evidence type="ECO:0000313" key="2">
    <source>
        <dbReference type="EMBL" id="TSE11362.1"/>
    </source>
</evidence>
<dbReference type="InterPro" id="IPR054269">
    <property type="entry name" value="DUF7000"/>
</dbReference>
<dbReference type="Pfam" id="PF22526">
    <property type="entry name" value="DUF7000"/>
    <property type="match status" value="1"/>
</dbReference>
<organism evidence="2 3">
    <name type="scientific">Aquimarina algiphila</name>
    <dbReference type="NCBI Taxonomy" id="2047982"/>
    <lineage>
        <taxon>Bacteria</taxon>
        <taxon>Pseudomonadati</taxon>
        <taxon>Bacteroidota</taxon>
        <taxon>Flavobacteriia</taxon>
        <taxon>Flavobacteriales</taxon>
        <taxon>Flavobacteriaceae</taxon>
        <taxon>Aquimarina</taxon>
    </lineage>
</organism>
<sequence>MNSFNNYVTEYKKQLEKGDIKKAYKGLIEYMMSLKTYFKNKYPDYFVSGNIHHGYMDITYFSFTPERLKKEKLKIAMIFNHEKIRFEIWLAGYNKKIQTKYWTLFKNSDWDKYHIPTTTEKEVSIVEHIVVENPNFDDLDTLTKQIEKGTSKFIQDIIKHLKL</sequence>
<proteinExistence type="predicted"/>
<keyword evidence="3" id="KW-1185">Reference proteome</keyword>
<evidence type="ECO:0000313" key="3">
    <source>
        <dbReference type="Proteomes" id="UP000318833"/>
    </source>
</evidence>
<gene>
    <name evidence="2" type="ORF">FOF46_01655</name>
</gene>
<evidence type="ECO:0000259" key="1">
    <source>
        <dbReference type="Pfam" id="PF22526"/>
    </source>
</evidence>
<comment type="caution">
    <text evidence="2">The sequence shown here is derived from an EMBL/GenBank/DDBJ whole genome shotgun (WGS) entry which is preliminary data.</text>
</comment>
<accession>A0A554VRS6</accession>